<feature type="compositionally biased region" description="Acidic residues" evidence="1">
    <location>
        <begin position="42"/>
        <end position="61"/>
    </location>
</feature>
<evidence type="ECO:0000313" key="3">
    <source>
        <dbReference type="EMBL" id="XCH31352.1"/>
    </source>
</evidence>
<organism evidence="3">
    <name type="scientific">Cellulosimicrobium sp. ES-005</name>
    <dbReference type="NCBI Taxonomy" id="3163031"/>
    <lineage>
        <taxon>Bacteria</taxon>
        <taxon>Bacillati</taxon>
        <taxon>Actinomycetota</taxon>
        <taxon>Actinomycetes</taxon>
        <taxon>Micrococcales</taxon>
        <taxon>Promicromonosporaceae</taxon>
        <taxon>Cellulosimicrobium</taxon>
    </lineage>
</organism>
<keyword evidence="2" id="KW-0732">Signal</keyword>
<evidence type="ECO:0008006" key="4">
    <source>
        <dbReference type="Google" id="ProtNLM"/>
    </source>
</evidence>
<feature type="chain" id="PRO_5043549264" description="DUF4352 domain-containing protein" evidence="2">
    <location>
        <begin position="23"/>
        <end position="215"/>
    </location>
</feature>
<sequence>MKTRLLASAVVLVAALLAGCSAQIPASSEPPEPAGTRTPSEDASEEPSAEEVDVEETEEPTVAEPETNERGNIVKQIGETGGLQDPATNEWTLDFKVTEIVPNFQCTSEYSEAPVNGQFVALRFEVNTTAAWDSSTMGDFMMTFHDFQVFDANNMRINDPIGNAYMCLSDAEQFPQTMGPAQSANGTIVLDVPAGTGVVAYRPVYVQSGGWEWSF</sequence>
<dbReference type="RefSeq" id="WP_353708970.1">
    <property type="nucleotide sequence ID" value="NZ_CP159290.1"/>
</dbReference>
<dbReference type="PROSITE" id="PS51257">
    <property type="entry name" value="PROKAR_LIPOPROTEIN"/>
    <property type="match status" value="1"/>
</dbReference>
<reference evidence="3" key="1">
    <citation type="submission" date="2024-06" db="EMBL/GenBank/DDBJ databases">
        <title>Complete genome sequence of the cellulolytic actinobacterium, Cellulosimicrobium ES-005.</title>
        <authorList>
            <person name="Matthews C.T."/>
            <person name="Underwood K.D."/>
            <person name="Ghanchi K.M."/>
            <person name="Fields S.D."/>
            <person name="Gardner S.G."/>
        </authorList>
    </citation>
    <scope>NUCLEOTIDE SEQUENCE</scope>
    <source>
        <strain evidence="3">ES-005</strain>
    </source>
</reference>
<evidence type="ECO:0000256" key="1">
    <source>
        <dbReference type="SAM" id="MobiDB-lite"/>
    </source>
</evidence>
<feature type="region of interest" description="Disordered" evidence="1">
    <location>
        <begin position="24"/>
        <end position="72"/>
    </location>
</feature>
<dbReference type="AlphaFoldDB" id="A0AAU8G5M2"/>
<name>A0AAU8G5M2_9MICO</name>
<protein>
    <recommendedName>
        <fullName evidence="4">DUF4352 domain-containing protein</fullName>
    </recommendedName>
</protein>
<evidence type="ECO:0000256" key="2">
    <source>
        <dbReference type="SAM" id="SignalP"/>
    </source>
</evidence>
<gene>
    <name evidence="3" type="ORF">ABRQ22_06610</name>
</gene>
<dbReference type="EMBL" id="CP159290">
    <property type="protein sequence ID" value="XCH31352.1"/>
    <property type="molecule type" value="Genomic_DNA"/>
</dbReference>
<accession>A0AAU8G5M2</accession>
<proteinExistence type="predicted"/>
<feature type="signal peptide" evidence="2">
    <location>
        <begin position="1"/>
        <end position="22"/>
    </location>
</feature>